<dbReference type="InterPro" id="IPR003439">
    <property type="entry name" value="ABC_transporter-like_ATP-bd"/>
</dbReference>
<evidence type="ECO:0000256" key="9">
    <source>
        <dbReference type="ARBA" id="ARBA00023136"/>
    </source>
</evidence>
<dbReference type="EMBL" id="JAPZBO010000005">
    <property type="protein sequence ID" value="KAJ5315269.1"/>
    <property type="molecule type" value="Genomic_DNA"/>
</dbReference>
<dbReference type="PANTHER" id="PTHR24223:SF399">
    <property type="entry name" value="ABC TRANSPORTER ATNG"/>
    <property type="match status" value="1"/>
</dbReference>
<dbReference type="SUPFAM" id="SSF90123">
    <property type="entry name" value="ABC transporter transmembrane region"/>
    <property type="match status" value="2"/>
</dbReference>
<evidence type="ECO:0000256" key="10">
    <source>
        <dbReference type="ARBA" id="ARBA00023180"/>
    </source>
</evidence>
<dbReference type="Pfam" id="PF00664">
    <property type="entry name" value="ABC_membrane"/>
    <property type="match status" value="2"/>
</dbReference>
<dbReference type="InterPro" id="IPR056227">
    <property type="entry name" value="TMD0_ABC"/>
</dbReference>
<dbReference type="GO" id="GO:0005524">
    <property type="term" value="F:ATP binding"/>
    <property type="evidence" value="ECO:0007669"/>
    <property type="project" value="UniProtKB-KW"/>
</dbReference>
<dbReference type="InterPro" id="IPR011527">
    <property type="entry name" value="ABC1_TM_dom"/>
</dbReference>
<dbReference type="CDD" id="cd18579">
    <property type="entry name" value="ABC_6TM_ABCC_D1"/>
    <property type="match status" value="1"/>
</dbReference>
<dbReference type="Pfam" id="PF00005">
    <property type="entry name" value="ABC_tran"/>
    <property type="match status" value="2"/>
</dbReference>
<evidence type="ECO:0000313" key="15">
    <source>
        <dbReference type="Proteomes" id="UP001147746"/>
    </source>
</evidence>
<feature type="transmembrane region" description="Helical" evidence="11">
    <location>
        <begin position="163"/>
        <end position="181"/>
    </location>
</feature>
<accession>A0A9W9PVR0</accession>
<dbReference type="PROSITE" id="PS50929">
    <property type="entry name" value="ABC_TM1F"/>
    <property type="match status" value="2"/>
</dbReference>
<keyword evidence="14" id="KW-0378">Hydrolase</keyword>
<dbReference type="Pfam" id="PF24357">
    <property type="entry name" value="TMD0_ABC"/>
    <property type="match status" value="1"/>
</dbReference>
<feature type="domain" description="ABC transporter" evidence="12">
    <location>
        <begin position="610"/>
        <end position="836"/>
    </location>
</feature>
<dbReference type="InterPro" id="IPR050173">
    <property type="entry name" value="ABC_transporter_C-like"/>
</dbReference>
<evidence type="ECO:0000313" key="14">
    <source>
        <dbReference type="EMBL" id="KAJ5315269.1"/>
    </source>
</evidence>
<dbReference type="SUPFAM" id="SSF52540">
    <property type="entry name" value="P-loop containing nucleoside triphosphate hydrolases"/>
    <property type="match status" value="2"/>
</dbReference>
<feature type="domain" description="ABC transporter" evidence="12">
    <location>
        <begin position="1208"/>
        <end position="1439"/>
    </location>
</feature>
<gene>
    <name evidence="14" type="ORF">N7476_005576</name>
</gene>
<keyword evidence="9 11" id="KW-0472">Membrane</keyword>
<dbReference type="GO" id="GO:0005886">
    <property type="term" value="C:plasma membrane"/>
    <property type="evidence" value="ECO:0007669"/>
    <property type="project" value="UniProtKB-SubCell"/>
</dbReference>
<reference evidence="14" key="1">
    <citation type="submission" date="2022-12" db="EMBL/GenBank/DDBJ databases">
        <authorList>
            <person name="Petersen C."/>
        </authorList>
    </citation>
    <scope>NUCLEOTIDE SEQUENCE</scope>
    <source>
        <strain evidence="14">IBT 21472</strain>
    </source>
</reference>
<feature type="domain" description="ABC transmembrane type-1" evidence="13">
    <location>
        <begin position="282"/>
        <end position="560"/>
    </location>
</feature>
<dbReference type="Gene3D" id="1.20.1560.10">
    <property type="entry name" value="ABC transporter type 1, transmembrane domain"/>
    <property type="match status" value="2"/>
</dbReference>
<feature type="transmembrane region" description="Helical" evidence="11">
    <location>
        <begin position="926"/>
        <end position="956"/>
    </location>
</feature>
<evidence type="ECO:0000259" key="12">
    <source>
        <dbReference type="PROSITE" id="PS50893"/>
    </source>
</evidence>
<evidence type="ECO:0000256" key="3">
    <source>
        <dbReference type="ARBA" id="ARBA00022448"/>
    </source>
</evidence>
<dbReference type="GO" id="GO:0016887">
    <property type="term" value="F:ATP hydrolysis activity"/>
    <property type="evidence" value="ECO:0007669"/>
    <property type="project" value="InterPro"/>
</dbReference>
<dbReference type="FunFam" id="1.20.1560.10:FF:000055">
    <property type="entry name" value="ABC multidrug transporter (Eurofung)"/>
    <property type="match status" value="1"/>
</dbReference>
<comment type="similarity">
    <text evidence="2">Belongs to the ABC transporter superfamily. ABCC family. Conjugate transporter (TC 3.A.1.208) subfamily.</text>
</comment>
<feature type="transmembrane region" description="Helical" evidence="11">
    <location>
        <begin position="39"/>
        <end position="59"/>
    </location>
</feature>
<protein>
    <submittedName>
        <fullName evidence="14">P-loop containing nucleoside triphosphate hydrolase protein</fullName>
    </submittedName>
</protein>
<evidence type="ECO:0000256" key="5">
    <source>
        <dbReference type="ARBA" id="ARBA00022692"/>
    </source>
</evidence>
<keyword evidence="10" id="KW-0325">Glycoprotein</keyword>
<keyword evidence="7" id="KW-0067">ATP-binding</keyword>
<evidence type="ECO:0000256" key="2">
    <source>
        <dbReference type="ARBA" id="ARBA00009726"/>
    </source>
</evidence>
<dbReference type="InterPro" id="IPR003593">
    <property type="entry name" value="AAA+_ATPase"/>
</dbReference>
<reference evidence="14" key="2">
    <citation type="journal article" date="2023" name="IMA Fungus">
        <title>Comparative genomic study of the Penicillium genus elucidates a diverse pangenome and 15 lateral gene transfer events.</title>
        <authorList>
            <person name="Petersen C."/>
            <person name="Sorensen T."/>
            <person name="Nielsen M.R."/>
            <person name="Sondergaard T.E."/>
            <person name="Sorensen J.L."/>
            <person name="Fitzpatrick D.A."/>
            <person name="Frisvad J.C."/>
            <person name="Nielsen K.L."/>
        </authorList>
    </citation>
    <scope>NUCLEOTIDE SEQUENCE</scope>
    <source>
        <strain evidence="14">IBT 21472</strain>
    </source>
</reference>
<dbReference type="Gene3D" id="3.40.50.300">
    <property type="entry name" value="P-loop containing nucleotide triphosphate hydrolases"/>
    <property type="match status" value="2"/>
</dbReference>
<dbReference type="InterPro" id="IPR027417">
    <property type="entry name" value="P-loop_NTPase"/>
</dbReference>
<proteinExistence type="inferred from homology"/>
<dbReference type="PROSITE" id="PS50893">
    <property type="entry name" value="ABC_TRANSPORTER_2"/>
    <property type="match status" value="2"/>
</dbReference>
<keyword evidence="15" id="KW-1185">Reference proteome</keyword>
<feature type="transmembrane region" description="Helical" evidence="11">
    <location>
        <begin position="106"/>
        <end position="122"/>
    </location>
</feature>
<keyword evidence="6" id="KW-0547">Nucleotide-binding</keyword>
<dbReference type="SMART" id="SM00382">
    <property type="entry name" value="AAA"/>
    <property type="match status" value="2"/>
</dbReference>
<keyword evidence="4" id="KW-1003">Cell membrane</keyword>
<evidence type="ECO:0000259" key="13">
    <source>
        <dbReference type="PROSITE" id="PS50929"/>
    </source>
</evidence>
<feature type="transmembrane region" description="Helical" evidence="11">
    <location>
        <begin position="526"/>
        <end position="544"/>
    </location>
</feature>
<evidence type="ECO:0000256" key="11">
    <source>
        <dbReference type="SAM" id="Phobius"/>
    </source>
</evidence>
<organism evidence="14 15">
    <name type="scientific">Penicillium atrosanguineum</name>
    <dbReference type="NCBI Taxonomy" id="1132637"/>
    <lineage>
        <taxon>Eukaryota</taxon>
        <taxon>Fungi</taxon>
        <taxon>Dikarya</taxon>
        <taxon>Ascomycota</taxon>
        <taxon>Pezizomycotina</taxon>
        <taxon>Eurotiomycetes</taxon>
        <taxon>Eurotiomycetidae</taxon>
        <taxon>Eurotiales</taxon>
        <taxon>Aspergillaceae</taxon>
        <taxon>Penicillium</taxon>
    </lineage>
</organism>
<feature type="transmembrane region" description="Helical" evidence="11">
    <location>
        <begin position="878"/>
        <end position="906"/>
    </location>
</feature>
<dbReference type="InterPro" id="IPR017871">
    <property type="entry name" value="ABC_transporter-like_CS"/>
</dbReference>
<feature type="domain" description="ABC transmembrane type-1" evidence="13">
    <location>
        <begin position="891"/>
        <end position="1171"/>
    </location>
</feature>
<dbReference type="InterPro" id="IPR044746">
    <property type="entry name" value="ABCC_6TM_D1"/>
</dbReference>
<keyword evidence="3" id="KW-0813">Transport</keyword>
<dbReference type="GO" id="GO:0140359">
    <property type="term" value="F:ABC-type transporter activity"/>
    <property type="evidence" value="ECO:0007669"/>
    <property type="project" value="InterPro"/>
</dbReference>
<evidence type="ECO:0000256" key="8">
    <source>
        <dbReference type="ARBA" id="ARBA00022989"/>
    </source>
</evidence>
<keyword evidence="5 11" id="KW-0812">Transmembrane</keyword>
<dbReference type="CDD" id="cd18580">
    <property type="entry name" value="ABC_6TM_ABCC_D2"/>
    <property type="match status" value="1"/>
</dbReference>
<dbReference type="FunFam" id="3.40.50.300:FF:000838">
    <property type="entry name" value="ABC multidrug transporter (Eurofung)"/>
    <property type="match status" value="1"/>
</dbReference>
<dbReference type="PROSITE" id="PS00211">
    <property type="entry name" value="ABC_TRANSPORTER_1"/>
    <property type="match status" value="1"/>
</dbReference>
<evidence type="ECO:0000256" key="1">
    <source>
        <dbReference type="ARBA" id="ARBA00004651"/>
    </source>
</evidence>
<evidence type="ECO:0000256" key="4">
    <source>
        <dbReference type="ARBA" id="ARBA00022475"/>
    </source>
</evidence>
<feature type="transmembrane region" description="Helical" evidence="11">
    <location>
        <begin position="1114"/>
        <end position="1134"/>
    </location>
</feature>
<comment type="subcellular location">
    <subcellularLocation>
        <location evidence="1">Cell membrane</location>
        <topology evidence="1">Multi-pass membrane protein</topology>
    </subcellularLocation>
</comment>
<feature type="transmembrane region" description="Helical" evidence="11">
    <location>
        <begin position="493"/>
        <end position="520"/>
    </location>
</feature>
<dbReference type="Proteomes" id="UP001147746">
    <property type="component" value="Unassembled WGS sequence"/>
</dbReference>
<evidence type="ECO:0000256" key="7">
    <source>
        <dbReference type="ARBA" id="ARBA00022840"/>
    </source>
</evidence>
<dbReference type="InterPro" id="IPR036640">
    <property type="entry name" value="ABC1_TM_sf"/>
</dbReference>
<dbReference type="PANTHER" id="PTHR24223">
    <property type="entry name" value="ATP-BINDING CASSETTE SUB-FAMILY C"/>
    <property type="match status" value="1"/>
</dbReference>
<feature type="transmembrane region" description="Helical" evidence="11">
    <location>
        <begin position="416"/>
        <end position="435"/>
    </location>
</feature>
<dbReference type="InterPro" id="IPR044726">
    <property type="entry name" value="ABCC_6TM_D2"/>
</dbReference>
<keyword evidence="8 11" id="KW-1133">Transmembrane helix</keyword>
<dbReference type="FunFam" id="1.20.1560.10:FF:000066">
    <property type="entry name" value="ABC multidrug transporter (Eurofung)"/>
    <property type="match status" value="1"/>
</dbReference>
<dbReference type="CDD" id="cd03244">
    <property type="entry name" value="ABCC_MRP_domain2"/>
    <property type="match status" value="1"/>
</dbReference>
<feature type="transmembrane region" description="Helical" evidence="11">
    <location>
        <begin position="1021"/>
        <end position="1046"/>
    </location>
</feature>
<feature type="transmembrane region" description="Helical" evidence="11">
    <location>
        <begin position="134"/>
        <end position="151"/>
    </location>
</feature>
<feature type="transmembrane region" description="Helical" evidence="11">
    <location>
        <begin position="71"/>
        <end position="94"/>
    </location>
</feature>
<comment type="caution">
    <text evidence="14">The sequence shown here is derived from an EMBL/GenBank/DDBJ whole genome shotgun (WGS) entry which is preliminary data.</text>
</comment>
<sequence>MKLASLKVPCSVADEDLFGPVVNASCHNGFDFTLLFEELILTLIPASLFFLAASARIWILRRASEKVNRSWLYAAKEIFFLLHLALQLVMLILWAQPPTSKTRATIPTALVTLFTFLFAIYLSHLEHIRSLRPSTVLCVFLGTSSLLDLARMRTLSFMPHNRLVTILFAVGWLGKVIILVLESVEKRALLKKPFEGSSPEATGGVFNRSLFWWLNGLLRKGSKTTLTVETLPDLDEDIKQASNPQDLIQKWNKADKYRPNSLLWTFASHYKWDYMAGILPRLGYTAFTFTQPFLVSRVLDFMTEPEHVNSDYYARGLIAAYAIVYVGIAVDFIRCLYAQSISVHHHGQGSLVTMIFDKTLRMSTTAISDATAVTLMSTDIERIGSGLLDIHEVYGNFIEVVIALGLLARLLNVATIASTVVVVLCLIAGIPLALASANAQGTWLEAVEERVAVTSRVLGVMKSIKMTGLTETIANNIRDLRSQEIKASFLYRLYTVIIITVSWASTALAPVFGFGVYVLLSQAHESSTLTNGIAFSALTLFSLLDQPMISFVIGAEDIMAVSNCFQRIQKHLLEVERADCRLTHLSQPAPLIDMQTDGSNLTPGQSCAVIRNFSAGWSVDDDPVFSNLSVDVPAKGTTMIVGPVGCGKSTLLRVLLGEISESSGTISTTYRNAAYCSQSPWITFGTVKQNIVGASHWDRRWYDRIVQACALQTDLQQLPAGDQTKVGVRGSRLSGGQQIRVALARALYSRESILILDDVLTGLDRHTENSILKSVFGPQGLVEETDQTVVMATNSAHHLSHADFIVSLDQHGKVIEKGSYEELMASSGYVSTLASTPSKANTSRAPDLLLDDETLQDLNLEDEETDTTSRQAGDWTIYLYYFQIIGWPLLFLFFSCAVLFIFGLISPQIWLQWWTTANETRPNENVGYWLGGYTALGVLTLLSSFLANWVFGMIILPKTARKFHEILLSTTMKATTSFLTSTDIGATTNRFSQDLELIDEELPSALELTNQAALSCIVEGFLVFFGSSYITAAVIPVCILAVYYVARYYVRTSRQIRILDIEAKAPLFSQFLEALSGLPSIRAYGWAEHYQRQNQIALDASQRPYYMLKCIQRWLNLVLDLIVAAIAVIVIAVATSMRGNSLNLLGIALFNIVNFSSTLQTLVTEWTGLETSIGAVSRIRSYVQTTQTEDLDSETESVPDYWPGYGNVEISNVSASYDETSDPVLQDINLKINAGEKVALCGRTGSGKSSLISTVLRILDLKSGSISIDGVDISRVSRSHVRSRLNTIPQQAFFLYGTIRLNANPEGNMEDEDIINSLRAVNLWSHVESKGGLDEEMSEGFLSHGQQQLFCLARAICKPSRILVMDEATSSVDSETDKLMQQVIRTHFKDQTIIAIAHKLDTILDYDKIAFLEQGRVVEFDTPKALLSREGSAFKAMFDSFRHSSEPPPLRLNSSREHFAPSLSYRHLPNPLSTMSVTINTLRLSLGGSKSSLLARPPIQPPLSTRTLSTIPRTPLRQCRLPPSSSTFTTHAIRMNETHEQPKRGSDLGSKPFDSTLAMTFENLGFRKKLKLLVLVILGTSAVIETLIWGEHAWVWWKGEEGDRID</sequence>
<evidence type="ECO:0000256" key="6">
    <source>
        <dbReference type="ARBA" id="ARBA00022741"/>
    </source>
</evidence>
<name>A0A9W9PVR0_9EURO</name>